<feature type="compositionally biased region" description="Polar residues" evidence="4">
    <location>
        <begin position="139"/>
        <end position="152"/>
    </location>
</feature>
<dbReference type="FunFam" id="1.10.10.750:FF:000003">
    <property type="entry name" value="GTPase activating protein (Evi5)"/>
    <property type="match status" value="1"/>
</dbReference>
<organism evidence="6 7">
    <name type="scientific">Absidia repens</name>
    <dbReference type="NCBI Taxonomy" id="90262"/>
    <lineage>
        <taxon>Eukaryota</taxon>
        <taxon>Fungi</taxon>
        <taxon>Fungi incertae sedis</taxon>
        <taxon>Mucoromycota</taxon>
        <taxon>Mucoromycotina</taxon>
        <taxon>Mucoromycetes</taxon>
        <taxon>Mucorales</taxon>
        <taxon>Cunninghamellaceae</taxon>
        <taxon>Absidia</taxon>
    </lineage>
</organism>
<evidence type="ECO:0000256" key="4">
    <source>
        <dbReference type="SAM" id="MobiDB-lite"/>
    </source>
</evidence>
<reference evidence="6 7" key="1">
    <citation type="submission" date="2016-07" db="EMBL/GenBank/DDBJ databases">
        <title>Pervasive Adenine N6-methylation of Active Genes in Fungi.</title>
        <authorList>
            <consortium name="DOE Joint Genome Institute"/>
            <person name="Mondo S.J."/>
            <person name="Dannebaum R.O."/>
            <person name="Kuo R.C."/>
            <person name="Labutti K."/>
            <person name="Haridas S."/>
            <person name="Kuo A."/>
            <person name="Salamov A."/>
            <person name="Ahrendt S.R."/>
            <person name="Lipzen A."/>
            <person name="Sullivan W."/>
            <person name="Andreopoulos W.B."/>
            <person name="Clum A."/>
            <person name="Lindquist E."/>
            <person name="Daum C."/>
            <person name="Ramamoorthy G.K."/>
            <person name="Gryganskyi A."/>
            <person name="Culley D."/>
            <person name="Magnuson J.K."/>
            <person name="James T.Y."/>
            <person name="O'Malley M.A."/>
            <person name="Stajich J.E."/>
            <person name="Spatafora J.W."/>
            <person name="Visel A."/>
            <person name="Grigoriev I.V."/>
        </authorList>
    </citation>
    <scope>NUCLEOTIDE SEQUENCE [LARGE SCALE GENOMIC DNA]</scope>
    <source>
        <strain evidence="6 7">NRRL 1336</strain>
    </source>
</reference>
<evidence type="ECO:0000256" key="3">
    <source>
        <dbReference type="SAM" id="Coils"/>
    </source>
</evidence>
<dbReference type="Gene3D" id="1.10.10.750">
    <property type="entry name" value="Ypt/Rab-GAP domain of gyp1p, domain 1"/>
    <property type="match status" value="1"/>
</dbReference>
<comment type="caution">
    <text evidence="6">The sequence shown here is derived from an EMBL/GenBank/DDBJ whole genome shotgun (WGS) entry which is preliminary data.</text>
</comment>
<feature type="compositionally biased region" description="Acidic residues" evidence="4">
    <location>
        <begin position="166"/>
        <end position="179"/>
    </location>
</feature>
<dbReference type="PANTHER" id="PTHR47219:SF9">
    <property type="entry name" value="GTPASE ACTIVATING PROTEIN AND CENTROSOME-ASSOCIATED, ISOFORM B"/>
    <property type="match status" value="1"/>
</dbReference>
<dbReference type="PROSITE" id="PS50086">
    <property type="entry name" value="TBC_RABGAP"/>
    <property type="match status" value="1"/>
</dbReference>
<dbReference type="Gene3D" id="1.10.8.270">
    <property type="entry name" value="putative rabgap domain of human tbc1 domain family member 14 like domains"/>
    <property type="match status" value="1"/>
</dbReference>
<feature type="region of interest" description="Disordered" evidence="4">
    <location>
        <begin position="132"/>
        <end position="179"/>
    </location>
</feature>
<feature type="compositionally biased region" description="Low complexity" evidence="4">
    <location>
        <begin position="846"/>
        <end position="855"/>
    </location>
</feature>
<feature type="compositionally biased region" description="Polar residues" evidence="4">
    <location>
        <begin position="764"/>
        <end position="773"/>
    </location>
</feature>
<feature type="region of interest" description="Disordered" evidence="4">
    <location>
        <begin position="844"/>
        <end position="906"/>
    </location>
</feature>
<dbReference type="AlphaFoldDB" id="A0A1X2IWF9"/>
<sequence>MTVIETSKFSDALQQRDMQPRPLPSKSYQPRRRRPSLAPTPSRTPSMSLHRRQPTKPPITDFKVLPRLEEENANLPPQSTEFILAQIERQNAMLDNDPKSVSISSNGLKAHLSTLQNLTTISKKKTNKRITGVGGNGAATDQHTVLSPTSYTDSGTCDGDGGGGVIEEEDDQTDNTEQDTDQDIDWEFWSAMIDDFSGVALKLPHLVSAKLRAGIPSKVRGLIWQAMSQSASLNLETLYEQLLAEHSPYTRIIQRDLARTFPGVEMFKQEGGDGQKSMERVLTAYSLYDSLVGYCQGLAFLVGPLLMNMPEQQAFCVFVRIMETYEMRTMFTLNMEGLQLRLYQFSSLFAQILPDLSDHLANYSVNAPMYASQWFLTLFAYTFPIPLVLRIYDIVFAEGAAETIMRVAIAMLKRSQDTILQLTEFEDILDYVTSKLYEPYNDDPGQVIMDAMDLSGLITGDKMDGLAELYCRELEEEKKQTEQVMAARFNFWSKQQEQRQQHESPSPTTDKKKKRESLGWLSGKRPSSASSLEEDTKASKNQQQQQQQQQQVTSCIAGSGVQDVAMLHQQIEELLLALSQMQKDHIDVKQELVQVRMDKMDIETECDSLKIEVAEQKQLLSYGDDNGGIGGGNSINKKSSKRISNIMMKLQRDNKAMHQRIQDLEAQQDMSQDAQKILVERLVEMQNKYDSLENEKHRATKEMHRWKKRQQDSEHMAKELQFEKIRLIQELEEKQRHISRYTSSTEKQQKFRQQRPTRPLSVVLANNSNTSDPSKSKDRRHSQVPSPKVTTPSTRSPRPPLSPTTDRPIPNISTSSSSAAARSRCRELEQMLADAKLKIVQLETNSAPSSPAADRPSFDRTDLQKRGSIYGRLWSALSSQQQDQQQQQSPPSSPIVDTDNYSQSLV</sequence>
<feature type="compositionally biased region" description="Low complexity" evidence="4">
    <location>
        <begin position="785"/>
        <end position="796"/>
    </location>
</feature>
<dbReference type="GO" id="GO:0031267">
    <property type="term" value="F:small GTPase binding"/>
    <property type="evidence" value="ECO:0007669"/>
    <property type="project" value="TreeGrafter"/>
</dbReference>
<dbReference type="InterPro" id="IPR035969">
    <property type="entry name" value="Rab-GAP_TBC_sf"/>
</dbReference>
<feature type="domain" description="Rab-GAP TBC" evidence="5">
    <location>
        <begin position="214"/>
        <end position="399"/>
    </location>
</feature>
<proteinExistence type="predicted"/>
<dbReference type="STRING" id="90262.A0A1X2IWF9"/>
<keyword evidence="1" id="KW-0343">GTPase activation</keyword>
<keyword evidence="7" id="KW-1185">Reference proteome</keyword>
<name>A0A1X2IWF9_9FUNG</name>
<evidence type="ECO:0000259" key="5">
    <source>
        <dbReference type="PROSITE" id="PS50086"/>
    </source>
</evidence>
<dbReference type="InterPro" id="IPR000195">
    <property type="entry name" value="Rab-GAP-TBC_dom"/>
</dbReference>
<dbReference type="Proteomes" id="UP000193560">
    <property type="component" value="Unassembled WGS sequence"/>
</dbReference>
<dbReference type="FunFam" id="1.10.472.80:FF:000027">
    <property type="entry name" value="GTPase activating protein (Evi5)"/>
    <property type="match status" value="1"/>
</dbReference>
<dbReference type="PANTHER" id="PTHR47219">
    <property type="entry name" value="RAB GTPASE-ACTIVATING PROTEIN 1-LIKE"/>
    <property type="match status" value="1"/>
</dbReference>
<dbReference type="Pfam" id="PF23436">
    <property type="entry name" value="RabGap-TBC_2"/>
    <property type="match status" value="1"/>
</dbReference>
<feature type="compositionally biased region" description="Polar residues" evidence="4">
    <location>
        <begin position="1"/>
        <end position="17"/>
    </location>
</feature>
<evidence type="ECO:0000313" key="7">
    <source>
        <dbReference type="Proteomes" id="UP000193560"/>
    </source>
</evidence>
<dbReference type="InterPro" id="IPR050302">
    <property type="entry name" value="Rab_GAP_TBC_domain"/>
</dbReference>
<feature type="compositionally biased region" description="Low complexity" evidence="4">
    <location>
        <begin position="803"/>
        <end position="822"/>
    </location>
</feature>
<accession>A0A1X2IWF9</accession>
<evidence type="ECO:0000256" key="1">
    <source>
        <dbReference type="ARBA" id="ARBA00022468"/>
    </source>
</evidence>
<protein>
    <submittedName>
        <fullName evidence="6">Rab-GTPase-TBC domain-domain-containing protein</fullName>
    </submittedName>
</protein>
<dbReference type="GO" id="GO:0005096">
    <property type="term" value="F:GTPase activator activity"/>
    <property type="evidence" value="ECO:0007669"/>
    <property type="project" value="UniProtKB-KW"/>
</dbReference>
<evidence type="ECO:0000313" key="6">
    <source>
        <dbReference type="EMBL" id="ORZ23395.1"/>
    </source>
</evidence>
<evidence type="ECO:0000256" key="2">
    <source>
        <dbReference type="ARBA" id="ARBA00023054"/>
    </source>
</evidence>
<feature type="compositionally biased region" description="Basic and acidic residues" evidence="4">
    <location>
        <begin position="856"/>
        <end position="865"/>
    </location>
</feature>
<feature type="coiled-coil region" evidence="3">
    <location>
        <begin position="647"/>
        <end position="737"/>
    </location>
</feature>
<dbReference type="SMART" id="SM00164">
    <property type="entry name" value="TBC"/>
    <property type="match status" value="1"/>
</dbReference>
<dbReference type="FunFam" id="1.10.8.270:FF:000001">
    <property type="entry name" value="TBC1 domain family member 1"/>
    <property type="match status" value="1"/>
</dbReference>
<dbReference type="Gene3D" id="1.10.472.80">
    <property type="entry name" value="Ypt/Rab-GAP domain of gyp1p, domain 3"/>
    <property type="match status" value="1"/>
</dbReference>
<dbReference type="OrthoDB" id="159449at2759"/>
<feature type="compositionally biased region" description="Low complexity" evidence="4">
    <location>
        <begin position="878"/>
        <end position="890"/>
    </location>
</feature>
<dbReference type="EMBL" id="MCGE01000003">
    <property type="protein sequence ID" value="ORZ23395.1"/>
    <property type="molecule type" value="Genomic_DNA"/>
</dbReference>
<gene>
    <name evidence="6" type="ORF">BCR42DRAFT_367074</name>
</gene>
<feature type="region of interest" description="Disordered" evidence="4">
    <location>
        <begin position="1"/>
        <end position="60"/>
    </location>
</feature>
<keyword evidence="2 3" id="KW-0175">Coiled coil</keyword>
<feature type="region of interest" description="Disordered" evidence="4">
    <location>
        <begin position="493"/>
        <end position="546"/>
    </location>
</feature>
<dbReference type="SUPFAM" id="SSF47923">
    <property type="entry name" value="Ypt/Rab-GAP domain of gyp1p"/>
    <property type="match status" value="2"/>
</dbReference>
<feature type="region of interest" description="Disordered" evidence="4">
    <location>
        <begin position="738"/>
        <end position="825"/>
    </location>
</feature>